<dbReference type="Gene3D" id="3.60.15.10">
    <property type="entry name" value="Ribonuclease Z/Hydroxyacylglutathione hydrolase-like"/>
    <property type="match status" value="1"/>
</dbReference>
<keyword evidence="2" id="KW-0472">Membrane</keyword>
<keyword evidence="4" id="KW-0378">Hydrolase</keyword>
<dbReference type="InterPro" id="IPR001279">
    <property type="entry name" value="Metallo-B-lactamas"/>
</dbReference>
<feature type="region of interest" description="Disordered" evidence="1">
    <location>
        <begin position="418"/>
        <end position="464"/>
    </location>
</feature>
<feature type="region of interest" description="Disordered" evidence="1">
    <location>
        <begin position="99"/>
        <end position="167"/>
    </location>
</feature>
<dbReference type="InterPro" id="IPR036866">
    <property type="entry name" value="RibonucZ/Hydroxyglut_hydro"/>
</dbReference>
<keyword evidence="2" id="KW-0812">Transmembrane</keyword>
<feature type="compositionally biased region" description="Polar residues" evidence="1">
    <location>
        <begin position="99"/>
        <end position="111"/>
    </location>
</feature>
<dbReference type="Proteomes" id="UP000198528">
    <property type="component" value="Unassembled WGS sequence"/>
</dbReference>
<dbReference type="EMBL" id="FMZL01000002">
    <property type="protein sequence ID" value="SDC04542.1"/>
    <property type="molecule type" value="Genomic_DNA"/>
</dbReference>
<feature type="transmembrane region" description="Helical" evidence="2">
    <location>
        <begin position="77"/>
        <end position="96"/>
    </location>
</feature>
<feature type="compositionally biased region" description="Low complexity" evidence="1">
    <location>
        <begin position="112"/>
        <end position="124"/>
    </location>
</feature>
<dbReference type="GO" id="GO:0016787">
    <property type="term" value="F:hydrolase activity"/>
    <property type="evidence" value="ECO:0007669"/>
    <property type="project" value="UniProtKB-KW"/>
</dbReference>
<feature type="compositionally biased region" description="Low complexity" evidence="1">
    <location>
        <begin position="442"/>
        <end position="464"/>
    </location>
</feature>
<evidence type="ECO:0000259" key="3">
    <source>
        <dbReference type="SMART" id="SM00849"/>
    </source>
</evidence>
<dbReference type="SUPFAM" id="SSF56281">
    <property type="entry name" value="Metallo-hydrolase/oxidoreductase"/>
    <property type="match status" value="1"/>
</dbReference>
<dbReference type="STRING" id="604330.SAMN04489857_0302"/>
<dbReference type="InterPro" id="IPR052159">
    <property type="entry name" value="Competence_DNA_uptake"/>
</dbReference>
<dbReference type="AlphaFoldDB" id="A0A1G6IDB8"/>
<reference evidence="5" key="1">
    <citation type="submission" date="2016-10" db="EMBL/GenBank/DDBJ databases">
        <authorList>
            <person name="Varghese N."/>
            <person name="Submissions S."/>
        </authorList>
    </citation>
    <scope>NUCLEOTIDE SEQUENCE [LARGE SCALE GENOMIC DNA]</scope>
    <source>
        <strain evidence="5">DSM 22619</strain>
    </source>
</reference>
<keyword evidence="2" id="KW-1133">Transmembrane helix</keyword>
<organism evidence="4 5">
    <name type="scientific">Parafannyhessea umbonata</name>
    <dbReference type="NCBI Taxonomy" id="604330"/>
    <lineage>
        <taxon>Bacteria</taxon>
        <taxon>Bacillati</taxon>
        <taxon>Actinomycetota</taxon>
        <taxon>Coriobacteriia</taxon>
        <taxon>Coriobacteriales</taxon>
        <taxon>Atopobiaceae</taxon>
        <taxon>Parafannyhessea</taxon>
    </lineage>
</organism>
<sequence length="510" mass="52687">MAGHGSKGCLKGCLAVFLALVVLSALITIVPVIGMIAPCAGMWFLTRRAWRQAADAHPDAPVVQSLLRISPGARKTMAALAYGILAILLASASVLGTPTSTSARVDTNSKVAATNKDSAKASAKTAKRPASRHEGNGKKDKSDRQASGAAAKETGEGAGEKSDDDPGRRLVVRYLDVGQGDATMVEFPDGKTMVIDAGREGGQTVSSALARDGRTRIDWLVETHPDADHIGGLPDVIRANDIGSVWAPRCNHSTHAYTRFLEAVAAKNLQIDEAYAGRQIASGDGYAIDVTWPRQGATYSDSNDYSVVILVTYGQNTFLFTGDAPVEALEQCATGHVDVLKASHHGSASGTDAPLAQRLTPRIAVLSYGLGNSYGHPAQTVLDALAAAGATVYGTGAQGTVTVTSDGHDLSVLTERQGTVQAQSTDAGAGSSSLDEGGTTGGQAAPAQTEAAQPQPSSPSGQEEVVYVAPSGTKYHAKGCRTLSRSKVVTSMPRSQAEAQGYTACKVCGG</sequence>
<evidence type="ECO:0000313" key="5">
    <source>
        <dbReference type="Proteomes" id="UP000198528"/>
    </source>
</evidence>
<dbReference type="CDD" id="cd07731">
    <property type="entry name" value="ComA-like_MBL-fold"/>
    <property type="match status" value="1"/>
</dbReference>
<name>A0A1G6IDB8_9ACTN</name>
<dbReference type="InterPro" id="IPR035681">
    <property type="entry name" value="ComA-like_MBL"/>
</dbReference>
<keyword evidence="5" id="KW-1185">Reference proteome</keyword>
<dbReference type="PANTHER" id="PTHR30619:SF1">
    <property type="entry name" value="RECOMBINATION PROTEIN 2"/>
    <property type="match status" value="1"/>
</dbReference>
<feature type="domain" description="Metallo-beta-lactamase" evidence="3">
    <location>
        <begin position="179"/>
        <end position="370"/>
    </location>
</feature>
<evidence type="ECO:0000313" key="4">
    <source>
        <dbReference type="EMBL" id="SDC04542.1"/>
    </source>
</evidence>
<dbReference type="SMART" id="SM00849">
    <property type="entry name" value="Lactamase_B"/>
    <property type="match status" value="1"/>
</dbReference>
<feature type="compositionally biased region" description="Basic and acidic residues" evidence="1">
    <location>
        <begin position="131"/>
        <end position="144"/>
    </location>
</feature>
<dbReference type="RefSeq" id="WP_090844933.1">
    <property type="nucleotide sequence ID" value="NZ_FMZL01000002.1"/>
</dbReference>
<dbReference type="Pfam" id="PF00753">
    <property type="entry name" value="Lactamase_B"/>
    <property type="match status" value="1"/>
</dbReference>
<accession>A0A1G6IDB8</accession>
<evidence type="ECO:0000256" key="2">
    <source>
        <dbReference type="SAM" id="Phobius"/>
    </source>
</evidence>
<dbReference type="PANTHER" id="PTHR30619">
    <property type="entry name" value="DNA INTERNALIZATION/COMPETENCE PROTEIN COMEC/REC2"/>
    <property type="match status" value="1"/>
</dbReference>
<evidence type="ECO:0000256" key="1">
    <source>
        <dbReference type="SAM" id="MobiDB-lite"/>
    </source>
</evidence>
<gene>
    <name evidence="4" type="ORF">SAMN04487824_102129</name>
</gene>
<protein>
    <submittedName>
        <fullName evidence="4">Metal-dependent hydrolase, beta-lactamase superfamily II</fullName>
    </submittedName>
</protein>
<proteinExistence type="predicted"/>
<feature type="compositionally biased region" description="Basic and acidic residues" evidence="1">
    <location>
        <begin position="153"/>
        <end position="167"/>
    </location>
</feature>
<feature type="compositionally biased region" description="Polar residues" evidence="1">
    <location>
        <begin position="418"/>
        <end position="434"/>
    </location>
</feature>
<feature type="transmembrane region" description="Helical" evidence="2">
    <location>
        <begin position="14"/>
        <end position="45"/>
    </location>
</feature>